<dbReference type="InterPro" id="IPR050325">
    <property type="entry name" value="Prot/Nucl_acid_deglycase"/>
</dbReference>
<keyword evidence="7" id="KW-1185">Reference proteome</keyword>
<protein>
    <recommendedName>
        <fullName evidence="1">D-lactate dehydratase</fullName>
        <ecNumber evidence="1">4.2.1.130</ecNumber>
    </recommendedName>
</protein>
<evidence type="ECO:0000313" key="6">
    <source>
        <dbReference type="EMBL" id="TFK98484.1"/>
    </source>
</evidence>
<evidence type="ECO:0000256" key="3">
    <source>
        <dbReference type="ARBA" id="ARBA00023239"/>
    </source>
</evidence>
<dbReference type="EMBL" id="ML178839">
    <property type="protein sequence ID" value="TFK98484.1"/>
    <property type="molecule type" value="Genomic_DNA"/>
</dbReference>
<organism evidence="6 7">
    <name type="scientific">Pterulicium gracile</name>
    <dbReference type="NCBI Taxonomy" id="1884261"/>
    <lineage>
        <taxon>Eukaryota</taxon>
        <taxon>Fungi</taxon>
        <taxon>Dikarya</taxon>
        <taxon>Basidiomycota</taxon>
        <taxon>Agaricomycotina</taxon>
        <taxon>Agaricomycetes</taxon>
        <taxon>Agaricomycetidae</taxon>
        <taxon>Agaricales</taxon>
        <taxon>Pleurotineae</taxon>
        <taxon>Pterulaceae</taxon>
        <taxon>Pterulicium</taxon>
    </lineage>
</organism>
<dbReference type="STRING" id="1884261.A0A5C3Q8S6"/>
<keyword evidence="2" id="KW-0346">Stress response</keyword>
<evidence type="ECO:0000313" key="7">
    <source>
        <dbReference type="Proteomes" id="UP000305067"/>
    </source>
</evidence>
<dbReference type="GO" id="GO:0019243">
    <property type="term" value="P:methylglyoxal catabolic process to D-lactate via S-lactoyl-glutathione"/>
    <property type="evidence" value="ECO:0007669"/>
    <property type="project" value="TreeGrafter"/>
</dbReference>
<keyword evidence="3" id="KW-0456">Lyase</keyword>
<dbReference type="EC" id="4.2.1.130" evidence="1"/>
<dbReference type="InterPro" id="IPR029062">
    <property type="entry name" value="Class_I_gatase-like"/>
</dbReference>
<name>A0A5C3Q8S6_9AGAR</name>
<dbReference type="AlphaFoldDB" id="A0A5C3Q8S6"/>
<proteinExistence type="inferred from homology"/>
<dbReference type="Gene3D" id="3.40.50.880">
    <property type="match status" value="1"/>
</dbReference>
<accession>A0A5C3Q8S6</accession>
<dbReference type="PANTHER" id="PTHR48094:SF11">
    <property type="entry name" value="GLUTATHIONE-INDEPENDENT GLYOXALASE HSP31-RELATED"/>
    <property type="match status" value="1"/>
</dbReference>
<dbReference type="Proteomes" id="UP000305067">
    <property type="component" value="Unassembled WGS sequence"/>
</dbReference>
<comment type="similarity">
    <text evidence="4">Belongs to the peptidase C56 family. HSP31-like subfamily.</text>
</comment>
<dbReference type="GO" id="GO:0019172">
    <property type="term" value="F:glyoxalase III activity"/>
    <property type="evidence" value="ECO:0007669"/>
    <property type="project" value="UniProtKB-EC"/>
</dbReference>
<evidence type="ECO:0000256" key="2">
    <source>
        <dbReference type="ARBA" id="ARBA00023016"/>
    </source>
</evidence>
<dbReference type="CDD" id="cd03141">
    <property type="entry name" value="GATase1_Hsp31_like"/>
    <property type="match status" value="1"/>
</dbReference>
<dbReference type="PANTHER" id="PTHR48094">
    <property type="entry name" value="PROTEIN/NUCLEIC ACID DEGLYCASE DJ-1-RELATED"/>
    <property type="match status" value="1"/>
</dbReference>
<reference evidence="6 7" key="1">
    <citation type="journal article" date="2019" name="Nat. Ecol. Evol.">
        <title>Megaphylogeny resolves global patterns of mushroom evolution.</title>
        <authorList>
            <person name="Varga T."/>
            <person name="Krizsan K."/>
            <person name="Foldi C."/>
            <person name="Dima B."/>
            <person name="Sanchez-Garcia M."/>
            <person name="Sanchez-Ramirez S."/>
            <person name="Szollosi G.J."/>
            <person name="Szarkandi J.G."/>
            <person name="Papp V."/>
            <person name="Albert L."/>
            <person name="Andreopoulos W."/>
            <person name="Angelini C."/>
            <person name="Antonin V."/>
            <person name="Barry K.W."/>
            <person name="Bougher N.L."/>
            <person name="Buchanan P."/>
            <person name="Buyck B."/>
            <person name="Bense V."/>
            <person name="Catcheside P."/>
            <person name="Chovatia M."/>
            <person name="Cooper J."/>
            <person name="Damon W."/>
            <person name="Desjardin D."/>
            <person name="Finy P."/>
            <person name="Geml J."/>
            <person name="Haridas S."/>
            <person name="Hughes K."/>
            <person name="Justo A."/>
            <person name="Karasinski D."/>
            <person name="Kautmanova I."/>
            <person name="Kiss B."/>
            <person name="Kocsube S."/>
            <person name="Kotiranta H."/>
            <person name="LaButti K.M."/>
            <person name="Lechner B.E."/>
            <person name="Liimatainen K."/>
            <person name="Lipzen A."/>
            <person name="Lukacs Z."/>
            <person name="Mihaltcheva S."/>
            <person name="Morgado L.N."/>
            <person name="Niskanen T."/>
            <person name="Noordeloos M.E."/>
            <person name="Ohm R.A."/>
            <person name="Ortiz-Santana B."/>
            <person name="Ovrebo C."/>
            <person name="Racz N."/>
            <person name="Riley R."/>
            <person name="Savchenko A."/>
            <person name="Shiryaev A."/>
            <person name="Soop K."/>
            <person name="Spirin V."/>
            <person name="Szebenyi C."/>
            <person name="Tomsovsky M."/>
            <person name="Tulloss R.E."/>
            <person name="Uehling J."/>
            <person name="Grigoriev I.V."/>
            <person name="Vagvolgyi C."/>
            <person name="Papp T."/>
            <person name="Martin F.M."/>
            <person name="Miettinen O."/>
            <person name="Hibbett D.S."/>
            <person name="Nagy L.G."/>
        </authorList>
    </citation>
    <scope>NUCLEOTIDE SEQUENCE [LARGE SCALE GENOMIC DNA]</scope>
    <source>
        <strain evidence="6 7">CBS 309.79</strain>
    </source>
</reference>
<evidence type="ECO:0000256" key="1">
    <source>
        <dbReference type="ARBA" id="ARBA00013134"/>
    </source>
</evidence>
<dbReference type="GO" id="GO:0005737">
    <property type="term" value="C:cytoplasm"/>
    <property type="evidence" value="ECO:0007669"/>
    <property type="project" value="TreeGrafter"/>
</dbReference>
<dbReference type="OrthoDB" id="543156at2759"/>
<evidence type="ECO:0000256" key="5">
    <source>
        <dbReference type="ARBA" id="ARBA00048082"/>
    </source>
</evidence>
<dbReference type="SUPFAM" id="SSF52317">
    <property type="entry name" value="Class I glutamine amidotransferase-like"/>
    <property type="match status" value="1"/>
</dbReference>
<sequence length="233" mass="24893">MSRKSILFVFTSVQATDTGRETGSFVPGLDPLYFDLAPHFDITFASPSGKNPPIETMKSDTSPFISDPTVQEKLSNAIKLSDVKVADYDAVYYVPSLGLVLDLASSKLNGKVASDVLSLLSLFTDNDSRSVLPGNILSGLCHAPAALVLAKDTNGNPIFHGRNSTALSVAEEHLSNIAQDIPFLPEEKIREVGGKYSNIEPFTPYIVADGNLATGQNPASSALLAQKLIELLL</sequence>
<comment type="catalytic activity">
    <reaction evidence="5">
        <text>methylglyoxal + H2O = (R)-lactate + H(+)</text>
        <dbReference type="Rhea" id="RHEA:27754"/>
        <dbReference type="ChEBI" id="CHEBI:15377"/>
        <dbReference type="ChEBI" id="CHEBI:15378"/>
        <dbReference type="ChEBI" id="CHEBI:16004"/>
        <dbReference type="ChEBI" id="CHEBI:17158"/>
        <dbReference type="EC" id="4.2.1.130"/>
    </reaction>
</comment>
<evidence type="ECO:0000256" key="4">
    <source>
        <dbReference type="ARBA" id="ARBA00038493"/>
    </source>
</evidence>
<gene>
    <name evidence="6" type="ORF">BDV98DRAFT_657923</name>
</gene>